<feature type="transmembrane region" description="Helical" evidence="1">
    <location>
        <begin position="94"/>
        <end position="114"/>
    </location>
</feature>
<comment type="caution">
    <text evidence="2">The sequence shown here is derived from an EMBL/GenBank/DDBJ whole genome shotgun (WGS) entry which is preliminary data.</text>
</comment>
<proteinExistence type="predicted"/>
<name>A0A508TEM4_9BRAD</name>
<protein>
    <submittedName>
        <fullName evidence="2">Uncharacterized protein</fullName>
    </submittedName>
</protein>
<evidence type="ECO:0000256" key="1">
    <source>
        <dbReference type="SAM" id="Phobius"/>
    </source>
</evidence>
<keyword evidence="1" id="KW-0472">Membrane</keyword>
<keyword evidence="1" id="KW-1133">Transmembrane helix</keyword>
<accession>A0A508TEM4</accession>
<evidence type="ECO:0000313" key="2">
    <source>
        <dbReference type="EMBL" id="VIO72816.1"/>
    </source>
</evidence>
<dbReference type="AlphaFoldDB" id="A0A508TEM4"/>
<feature type="transmembrane region" description="Helical" evidence="1">
    <location>
        <begin position="30"/>
        <end position="49"/>
    </location>
</feature>
<dbReference type="EMBL" id="CAADFC020000016">
    <property type="protein sequence ID" value="VIO72816.1"/>
    <property type="molecule type" value="Genomic_DNA"/>
</dbReference>
<organism evidence="2 3">
    <name type="scientific">Bradyrhizobium ivorense</name>
    <dbReference type="NCBI Taxonomy" id="2511166"/>
    <lineage>
        <taxon>Bacteria</taxon>
        <taxon>Pseudomonadati</taxon>
        <taxon>Pseudomonadota</taxon>
        <taxon>Alphaproteobacteria</taxon>
        <taxon>Hyphomicrobiales</taxon>
        <taxon>Nitrobacteraceae</taxon>
        <taxon>Bradyrhizobium</taxon>
    </lineage>
</organism>
<gene>
    <name evidence="2" type="ORF">CI1B_44640</name>
</gene>
<keyword evidence="1" id="KW-0812">Transmembrane</keyword>
<evidence type="ECO:0000313" key="3">
    <source>
        <dbReference type="Proteomes" id="UP000328092"/>
    </source>
</evidence>
<keyword evidence="3" id="KW-1185">Reference proteome</keyword>
<feature type="transmembrane region" description="Helical" evidence="1">
    <location>
        <begin position="134"/>
        <end position="157"/>
    </location>
</feature>
<sequence length="159" mass="17717">MRIPVRQMSLLRRLRYANKYGGNPSQAVRLLWVFATLTIPMGAVGYVWIFDLRHGSAQDVIRVLWILAGSLVASIASAIAAPLQSFEEARCIRIARASLCFAFVHTVALVLLFQRHSALTEVCQIGSECGDYPVAMLAWTGMFYCYAVFSYTIDLIYSG</sequence>
<reference evidence="2" key="1">
    <citation type="submission" date="2019-02" db="EMBL/GenBank/DDBJ databases">
        <authorList>
            <person name="Pothier F.J."/>
        </authorList>
    </citation>
    <scope>NUCLEOTIDE SEQUENCE</scope>
    <source>
        <strain evidence="2">CI-1B</strain>
    </source>
</reference>
<feature type="transmembrane region" description="Helical" evidence="1">
    <location>
        <begin position="61"/>
        <end position="82"/>
    </location>
</feature>
<dbReference type="Proteomes" id="UP000328092">
    <property type="component" value="Unassembled WGS sequence"/>
</dbReference>